<dbReference type="Gene3D" id="3.30.1490.20">
    <property type="entry name" value="ATP-grasp fold, A domain"/>
    <property type="match status" value="1"/>
</dbReference>
<dbReference type="PANTHER" id="PTHR43585">
    <property type="entry name" value="FUMIPYRROLE BIOSYNTHESIS PROTEIN C"/>
    <property type="match status" value="1"/>
</dbReference>
<evidence type="ECO:0000256" key="3">
    <source>
        <dbReference type="ARBA" id="ARBA00022840"/>
    </source>
</evidence>
<evidence type="ECO:0000256" key="2">
    <source>
        <dbReference type="ARBA" id="ARBA00022741"/>
    </source>
</evidence>
<dbReference type="InterPro" id="IPR011761">
    <property type="entry name" value="ATP-grasp"/>
</dbReference>
<dbReference type="InterPro" id="IPR013815">
    <property type="entry name" value="ATP_grasp_subdomain_1"/>
</dbReference>
<evidence type="ECO:0000313" key="6">
    <source>
        <dbReference type="EMBL" id="SCZ19746.1"/>
    </source>
</evidence>
<dbReference type="AlphaFoldDB" id="A0A1G5M3V7"/>
<dbReference type="OrthoDB" id="6951671at2"/>
<proteinExistence type="predicted"/>
<gene>
    <name evidence="6" type="ORF">SAMN05216279_101121</name>
</gene>
<reference evidence="7" key="1">
    <citation type="submission" date="2016-10" db="EMBL/GenBank/DDBJ databases">
        <authorList>
            <person name="de Groot N.N."/>
        </authorList>
    </citation>
    <scope>NUCLEOTIDE SEQUENCE [LARGE SCALE GENOMIC DNA]</scope>
    <source>
        <strain evidence="7">DSM 15758</strain>
    </source>
</reference>
<sequence length="407" mass="45563">MQLEHTVLIVSSDLDVALNVAALKAKYDLQTWSFVFLLEDYLGEAREELERPENFLVSDFAIATEVEAALDKIARHYSISTAVAFDEFSLYVAASANERWQLPGITREEAQRFRDKKKMKEIAQRAGIRTAREITLDEIKLGQVQFPIIVKPRSLAGAQGVRIITEADEMSSIDIDSNPEYQDMSKHQYLIETYNPACIYHIDCIVRKGTLAFLSVGEYLGKPMDFLQEKPVGVIAVPEEMIEDIWRHFTESVIAAFDAPDGVYHIEAFAGAELLEIAYRPGGAAIVEMIEMVYGLDLKLIHLAAQLGLDPSVDIQRRAQAFGYMTFPKKHLSLTPLYVTEVALPPLENLPTLSTHSIPKAGDVASGEFYCYKDSLGSFVFCGDRDLVLQDIDYLNRHYSVAVAAEP</sequence>
<comment type="caution">
    <text evidence="6">The sequence shown here is derived from an EMBL/GenBank/DDBJ whole genome shotgun (WGS) entry which is preliminary data.</text>
</comment>
<dbReference type="Proteomes" id="UP000183046">
    <property type="component" value="Unassembled WGS sequence"/>
</dbReference>
<evidence type="ECO:0000256" key="4">
    <source>
        <dbReference type="PROSITE-ProRule" id="PRU00409"/>
    </source>
</evidence>
<dbReference type="InterPro" id="IPR052032">
    <property type="entry name" value="ATP-dep_AA_Ligase"/>
</dbReference>
<evidence type="ECO:0000313" key="7">
    <source>
        <dbReference type="Proteomes" id="UP000183046"/>
    </source>
</evidence>
<dbReference type="GO" id="GO:0005524">
    <property type="term" value="F:ATP binding"/>
    <property type="evidence" value="ECO:0007669"/>
    <property type="project" value="UniProtKB-UniRule"/>
</dbReference>
<dbReference type="EMBL" id="FMWB01000001">
    <property type="protein sequence ID" value="SCZ19746.1"/>
    <property type="molecule type" value="Genomic_DNA"/>
</dbReference>
<dbReference type="Gene3D" id="3.40.50.20">
    <property type="match status" value="1"/>
</dbReference>
<feature type="domain" description="ATP-grasp" evidence="5">
    <location>
        <begin position="120"/>
        <end position="307"/>
    </location>
</feature>
<dbReference type="PROSITE" id="PS50975">
    <property type="entry name" value="ATP_GRASP"/>
    <property type="match status" value="1"/>
</dbReference>
<dbReference type="SUPFAM" id="SSF56059">
    <property type="entry name" value="Glutathione synthetase ATP-binding domain-like"/>
    <property type="match status" value="1"/>
</dbReference>
<dbReference type="GO" id="GO:0016874">
    <property type="term" value="F:ligase activity"/>
    <property type="evidence" value="ECO:0007669"/>
    <property type="project" value="UniProtKB-KW"/>
</dbReference>
<keyword evidence="2 4" id="KW-0547">Nucleotide-binding</keyword>
<protein>
    <recommendedName>
        <fullName evidence="5">ATP-grasp domain-containing protein</fullName>
    </recommendedName>
</protein>
<dbReference type="Gene3D" id="3.30.470.20">
    <property type="entry name" value="ATP-grasp fold, B domain"/>
    <property type="match status" value="1"/>
</dbReference>
<organism evidence="6 7">
    <name type="scientific">Pseudomonas oryzihabitans</name>
    <dbReference type="NCBI Taxonomy" id="47885"/>
    <lineage>
        <taxon>Bacteria</taxon>
        <taxon>Pseudomonadati</taxon>
        <taxon>Pseudomonadota</taxon>
        <taxon>Gammaproteobacteria</taxon>
        <taxon>Pseudomonadales</taxon>
        <taxon>Pseudomonadaceae</taxon>
        <taxon>Pseudomonas</taxon>
    </lineage>
</organism>
<keyword evidence="1" id="KW-0436">Ligase</keyword>
<name>A0A1G5M3V7_9PSED</name>
<accession>A0A1G5M3V7</accession>
<evidence type="ECO:0000256" key="1">
    <source>
        <dbReference type="ARBA" id="ARBA00022598"/>
    </source>
</evidence>
<dbReference type="RefSeq" id="WP_027602196.1">
    <property type="nucleotide sequence ID" value="NZ_FMWB01000001.1"/>
</dbReference>
<dbReference type="PANTHER" id="PTHR43585:SF2">
    <property type="entry name" value="ATP-GRASP ENZYME FSQD"/>
    <property type="match status" value="1"/>
</dbReference>
<evidence type="ECO:0000259" key="5">
    <source>
        <dbReference type="PROSITE" id="PS50975"/>
    </source>
</evidence>
<dbReference type="GO" id="GO:0046872">
    <property type="term" value="F:metal ion binding"/>
    <property type="evidence" value="ECO:0007669"/>
    <property type="project" value="InterPro"/>
</dbReference>
<keyword evidence="3 4" id="KW-0067">ATP-binding</keyword>